<evidence type="ECO:0000256" key="1">
    <source>
        <dbReference type="ARBA" id="ARBA00001625"/>
    </source>
</evidence>
<evidence type="ECO:0000256" key="4">
    <source>
        <dbReference type="HAMAP-Rule" id="MF_02095"/>
    </source>
</evidence>
<feature type="binding site" evidence="5">
    <location>
        <position position="222"/>
    </location>
    <ligand>
        <name>Mg(2+)</name>
        <dbReference type="ChEBI" id="CHEBI:18420"/>
        <label>1</label>
        <note>catalytic</note>
    </ligand>
</feature>
<comment type="caution">
    <text evidence="6">The sequence shown here is derived from an EMBL/GenBank/DDBJ whole genome shotgun (WGS) entry which is preliminary data.</text>
</comment>
<dbReference type="Gene3D" id="3.30.540.10">
    <property type="entry name" value="Fructose-1,6-Bisphosphatase, subunit A, domain 1"/>
    <property type="match status" value="1"/>
</dbReference>
<feature type="binding site" evidence="5">
    <location>
        <position position="69"/>
    </location>
    <ligand>
        <name>Mg(2+)</name>
        <dbReference type="ChEBI" id="CHEBI:18420"/>
        <label>1</label>
        <note>catalytic</note>
    </ligand>
</feature>
<evidence type="ECO:0000256" key="3">
    <source>
        <dbReference type="ARBA" id="ARBA00022842"/>
    </source>
</evidence>
<name>A0A3M9MSH5_9BACT</name>
<keyword evidence="4" id="KW-0472">Membrane</keyword>
<dbReference type="Pfam" id="PF00459">
    <property type="entry name" value="Inositol_P"/>
    <property type="match status" value="1"/>
</dbReference>
<comment type="function">
    <text evidence="4">Converts adenosine-3',5'-bisphosphate (PAP) to AMP.</text>
</comment>
<dbReference type="GO" id="GO:0000287">
    <property type="term" value="F:magnesium ion binding"/>
    <property type="evidence" value="ECO:0007669"/>
    <property type="project" value="UniProtKB-UniRule"/>
</dbReference>
<dbReference type="PANTHER" id="PTHR43028">
    <property type="entry name" value="3'(2'),5'-BISPHOSPHATE NUCLEOTIDASE 1"/>
    <property type="match status" value="1"/>
</dbReference>
<protein>
    <recommendedName>
        <fullName evidence="4">3'(2'),5'-bisphosphate nucleotidase CysQ</fullName>
        <ecNumber evidence="4">3.1.3.7</ecNumber>
    </recommendedName>
    <alternativeName>
        <fullName evidence="4">3'(2'),5-bisphosphonucleoside 3'(2')-phosphohydrolase</fullName>
    </alternativeName>
    <alternativeName>
        <fullName evidence="4">3'-phosphoadenosine 5'-phosphate phosphatase</fullName>
        <shortName evidence="4">PAP phosphatase</shortName>
    </alternativeName>
</protein>
<dbReference type="NCBIfam" id="TIGR01331">
    <property type="entry name" value="bisphos_cysQ"/>
    <property type="match status" value="1"/>
</dbReference>
<dbReference type="GO" id="GO:0008441">
    <property type="term" value="F:3'(2'),5'-bisphosphate nucleotidase activity"/>
    <property type="evidence" value="ECO:0007669"/>
    <property type="project" value="UniProtKB-UniRule"/>
</dbReference>
<dbReference type="HAMAP" id="MF_02095">
    <property type="entry name" value="CysQ"/>
    <property type="match status" value="1"/>
</dbReference>
<evidence type="ECO:0000256" key="5">
    <source>
        <dbReference type="PIRSR" id="PIRSR600760-2"/>
    </source>
</evidence>
<keyword evidence="4 6" id="KW-0378">Hydrolase</keyword>
<dbReference type="GO" id="GO:0005886">
    <property type="term" value="C:plasma membrane"/>
    <property type="evidence" value="ECO:0007669"/>
    <property type="project" value="UniProtKB-SubCell"/>
</dbReference>
<feature type="binding site" evidence="4">
    <location>
        <position position="69"/>
    </location>
    <ligand>
        <name>substrate</name>
    </ligand>
</feature>
<feature type="binding site" evidence="5">
    <location>
        <position position="91"/>
    </location>
    <ligand>
        <name>Mg(2+)</name>
        <dbReference type="ChEBI" id="CHEBI:18420"/>
        <label>1</label>
        <note>catalytic</note>
    </ligand>
</feature>
<feature type="binding site" evidence="4">
    <location>
        <position position="91"/>
    </location>
    <ligand>
        <name>Mg(2+)</name>
        <dbReference type="ChEBI" id="CHEBI:18420"/>
        <label>1</label>
    </ligand>
</feature>
<dbReference type="SUPFAM" id="SSF56655">
    <property type="entry name" value="Carbohydrate phosphatase"/>
    <property type="match status" value="1"/>
</dbReference>
<feature type="binding site" evidence="4">
    <location>
        <position position="92"/>
    </location>
    <ligand>
        <name>Mg(2+)</name>
        <dbReference type="ChEBI" id="CHEBI:18420"/>
        <label>2</label>
    </ligand>
</feature>
<proteinExistence type="inferred from homology"/>
<dbReference type="InterPro" id="IPR020583">
    <property type="entry name" value="Inositol_monoP_metal-BS"/>
</dbReference>
<organism evidence="6 7">
    <name type="scientific">Rufibacter immobilis</name>
    <dbReference type="NCBI Taxonomy" id="1348778"/>
    <lineage>
        <taxon>Bacteria</taxon>
        <taxon>Pseudomonadati</taxon>
        <taxon>Bacteroidota</taxon>
        <taxon>Cytophagia</taxon>
        <taxon>Cytophagales</taxon>
        <taxon>Hymenobacteraceae</taxon>
        <taxon>Rufibacter</taxon>
    </lineage>
</organism>
<evidence type="ECO:0000313" key="6">
    <source>
        <dbReference type="EMBL" id="RNI28466.1"/>
    </source>
</evidence>
<dbReference type="Gene3D" id="3.40.190.80">
    <property type="match status" value="1"/>
</dbReference>
<feature type="binding site" evidence="4">
    <location>
        <position position="222"/>
    </location>
    <ligand>
        <name>substrate</name>
    </ligand>
</feature>
<evidence type="ECO:0000313" key="7">
    <source>
        <dbReference type="Proteomes" id="UP000271010"/>
    </source>
</evidence>
<keyword evidence="3 4" id="KW-0460">Magnesium</keyword>
<dbReference type="EMBL" id="RJJE01000017">
    <property type="protein sequence ID" value="RNI28466.1"/>
    <property type="molecule type" value="Genomic_DNA"/>
</dbReference>
<feature type="binding site" evidence="4">
    <location>
        <position position="69"/>
    </location>
    <ligand>
        <name>Mg(2+)</name>
        <dbReference type="ChEBI" id="CHEBI:18420"/>
        <label>1</label>
    </ligand>
</feature>
<keyword evidence="2 4" id="KW-0479">Metal-binding</keyword>
<dbReference type="PANTHER" id="PTHR43028:SF5">
    <property type="entry name" value="3'(2'),5'-BISPHOSPHATE NUCLEOTIDASE 1"/>
    <property type="match status" value="1"/>
</dbReference>
<dbReference type="InterPro" id="IPR000760">
    <property type="entry name" value="Inositol_monophosphatase-like"/>
</dbReference>
<dbReference type="InterPro" id="IPR006240">
    <property type="entry name" value="CysQ"/>
</dbReference>
<feature type="binding site" evidence="4">
    <location>
        <position position="89"/>
    </location>
    <ligand>
        <name>Mg(2+)</name>
        <dbReference type="ChEBI" id="CHEBI:18420"/>
        <label>1</label>
    </ligand>
</feature>
<gene>
    <name evidence="4 6" type="primary">cysQ</name>
    <name evidence="6" type="ORF">EFA69_19540</name>
</gene>
<feature type="binding site" evidence="4">
    <location>
        <position position="89"/>
    </location>
    <ligand>
        <name>Mg(2+)</name>
        <dbReference type="ChEBI" id="CHEBI:18420"/>
        <label>2</label>
    </ligand>
</feature>
<dbReference type="GO" id="GO:0000103">
    <property type="term" value="P:sulfate assimilation"/>
    <property type="evidence" value="ECO:0007669"/>
    <property type="project" value="TreeGrafter"/>
</dbReference>
<dbReference type="InterPro" id="IPR050725">
    <property type="entry name" value="CysQ/Inositol_MonoPase"/>
</dbReference>
<reference evidence="6 7" key="1">
    <citation type="submission" date="2018-11" db="EMBL/GenBank/DDBJ databases">
        <title>Rufibacter latericius sp. nov., isolated from water in Baiyang Lake.</title>
        <authorList>
            <person name="Yang Y."/>
        </authorList>
    </citation>
    <scope>NUCLEOTIDE SEQUENCE [LARGE SCALE GENOMIC DNA]</scope>
    <source>
        <strain evidence="6 7">MCC P1</strain>
    </source>
</reference>
<accession>A0A3M9MSH5</accession>
<keyword evidence="7" id="KW-1185">Reference proteome</keyword>
<sequence length="261" mass="28920">MKNTTTQELLSLARTAALEAGAAILEVYHSPNFGVQLKEDDSPLTRADQAAHAIISRHLAATGLPVLSEEGTHLNYEARSVWTWYWLVDPLDGTKEFIKRNGEFTVNIALMHQNQPVAGVVFAPCLETLYWGAGETGVFKEERGESTPLIPLPQKQNLQELGKRPHLKIIASRTHLSPETKTFIEQFSQAQLVSMGSSLKFMLLAEGKADLYPRFAPTMEWDTAAAHALLNALGYGIYQTDLSAELHYNKPSLLNPSFLAF</sequence>
<feature type="binding site" evidence="4">
    <location>
        <position position="222"/>
    </location>
    <ligand>
        <name>Mg(2+)</name>
        <dbReference type="ChEBI" id="CHEBI:18420"/>
        <label>2</label>
    </ligand>
</feature>
<feature type="binding site" evidence="5">
    <location>
        <position position="92"/>
    </location>
    <ligand>
        <name>Mg(2+)</name>
        <dbReference type="ChEBI" id="CHEBI:18420"/>
        <label>1</label>
        <note>catalytic</note>
    </ligand>
</feature>
<comment type="subcellular location">
    <subcellularLocation>
        <location evidence="4">Cell membrane</location>
        <topology evidence="4">Peripheral membrane protein</topology>
        <orientation evidence="4">Cytoplasmic side</orientation>
    </subcellularLocation>
</comment>
<comment type="catalytic activity">
    <reaction evidence="1 4">
        <text>adenosine 3',5'-bisphosphate + H2O = AMP + phosphate</text>
        <dbReference type="Rhea" id="RHEA:10040"/>
        <dbReference type="ChEBI" id="CHEBI:15377"/>
        <dbReference type="ChEBI" id="CHEBI:43474"/>
        <dbReference type="ChEBI" id="CHEBI:58343"/>
        <dbReference type="ChEBI" id="CHEBI:456215"/>
        <dbReference type="EC" id="3.1.3.7"/>
    </reaction>
</comment>
<dbReference type="GO" id="GO:0050427">
    <property type="term" value="P:3'-phosphoadenosine 5'-phosphosulfate metabolic process"/>
    <property type="evidence" value="ECO:0007669"/>
    <property type="project" value="TreeGrafter"/>
</dbReference>
<dbReference type="OrthoDB" id="9772456at2"/>
<feature type="binding site" evidence="5">
    <location>
        <position position="89"/>
    </location>
    <ligand>
        <name>Mg(2+)</name>
        <dbReference type="ChEBI" id="CHEBI:18420"/>
        <label>1</label>
        <note>catalytic</note>
    </ligand>
</feature>
<feature type="binding site" evidence="4">
    <location>
        <begin position="91"/>
        <end position="94"/>
    </location>
    <ligand>
        <name>substrate</name>
    </ligand>
</feature>
<comment type="cofactor">
    <cofactor evidence="4 5">
        <name>Mg(2+)</name>
        <dbReference type="ChEBI" id="CHEBI:18420"/>
    </cofactor>
</comment>
<keyword evidence="4" id="KW-1003">Cell membrane</keyword>
<evidence type="ECO:0000256" key="2">
    <source>
        <dbReference type="ARBA" id="ARBA00022723"/>
    </source>
</evidence>
<dbReference type="AlphaFoldDB" id="A0A3M9MSH5"/>
<dbReference type="CDD" id="cd01638">
    <property type="entry name" value="CysQ"/>
    <property type="match status" value="1"/>
</dbReference>
<dbReference type="RefSeq" id="WP_123134927.1">
    <property type="nucleotide sequence ID" value="NZ_RJJE01000017.1"/>
</dbReference>
<dbReference type="PROSITE" id="PS00629">
    <property type="entry name" value="IMP_1"/>
    <property type="match status" value="1"/>
</dbReference>
<dbReference type="EC" id="3.1.3.7" evidence="4"/>
<comment type="similarity">
    <text evidence="4">Belongs to the inositol monophosphatase superfamily. CysQ family.</text>
</comment>
<dbReference type="Proteomes" id="UP000271010">
    <property type="component" value="Unassembled WGS sequence"/>
</dbReference>